<dbReference type="PANTHER" id="PTHR31834:SF9">
    <property type="entry name" value="INITIATION-SPECIFIC ALPHA-1,6-MANNOSYLTRANSFERASE"/>
    <property type="match status" value="1"/>
</dbReference>
<dbReference type="GO" id="GO:0000009">
    <property type="term" value="F:alpha-1,6-mannosyltransferase activity"/>
    <property type="evidence" value="ECO:0007669"/>
    <property type="project" value="InterPro"/>
</dbReference>
<dbReference type="OrthoDB" id="409543at2759"/>
<dbReference type="GeneID" id="55989266"/>
<dbReference type="Gene3D" id="3.90.550.20">
    <property type="match status" value="1"/>
</dbReference>
<dbReference type="InterPro" id="IPR039367">
    <property type="entry name" value="Och1-like"/>
</dbReference>
<gene>
    <name evidence="2" type="ORF">TRUGW13939_01756</name>
</gene>
<organism evidence="2 3">
    <name type="scientific">Talaromyces rugulosus</name>
    <name type="common">Penicillium rugulosum</name>
    <dbReference type="NCBI Taxonomy" id="121627"/>
    <lineage>
        <taxon>Eukaryota</taxon>
        <taxon>Fungi</taxon>
        <taxon>Dikarya</taxon>
        <taxon>Ascomycota</taxon>
        <taxon>Pezizomycotina</taxon>
        <taxon>Eurotiomycetes</taxon>
        <taxon>Eurotiomycetidae</taxon>
        <taxon>Eurotiales</taxon>
        <taxon>Trichocomaceae</taxon>
        <taxon>Talaromyces</taxon>
        <taxon>Talaromyces sect. Islandici</taxon>
    </lineage>
</organism>
<name>A0A7H8QL89_TALRU</name>
<dbReference type="GO" id="GO:0006487">
    <property type="term" value="P:protein N-linked glycosylation"/>
    <property type="evidence" value="ECO:0007669"/>
    <property type="project" value="TreeGrafter"/>
</dbReference>
<dbReference type="RefSeq" id="XP_035340847.1">
    <property type="nucleotide sequence ID" value="XM_035484954.1"/>
</dbReference>
<dbReference type="Pfam" id="PF04488">
    <property type="entry name" value="Gly_transf_sug"/>
    <property type="match status" value="1"/>
</dbReference>
<dbReference type="EMBL" id="CP055898">
    <property type="protein sequence ID" value="QKX54668.1"/>
    <property type="molecule type" value="Genomic_DNA"/>
</dbReference>
<comment type="similarity">
    <text evidence="1">Belongs to the glycosyltransferase 32 family.</text>
</comment>
<protein>
    <recommendedName>
        <fullName evidence="4">Alpha 1,4-glycosyltransferase domain-containing protein</fullName>
    </recommendedName>
</protein>
<evidence type="ECO:0000256" key="1">
    <source>
        <dbReference type="ARBA" id="ARBA00009003"/>
    </source>
</evidence>
<dbReference type="Proteomes" id="UP000509510">
    <property type="component" value="Chromosome I"/>
</dbReference>
<dbReference type="PANTHER" id="PTHR31834">
    <property type="entry name" value="INITIATION-SPECIFIC ALPHA-1,6-MANNOSYLTRANSFERASE"/>
    <property type="match status" value="1"/>
</dbReference>
<dbReference type="AlphaFoldDB" id="A0A7H8QL89"/>
<dbReference type="GO" id="GO:0000136">
    <property type="term" value="C:mannan polymerase complex"/>
    <property type="evidence" value="ECO:0007669"/>
    <property type="project" value="TreeGrafter"/>
</dbReference>
<dbReference type="InterPro" id="IPR007577">
    <property type="entry name" value="GlycoTrfase_DXD_sugar-bd_CS"/>
</dbReference>
<dbReference type="SUPFAM" id="SSF53448">
    <property type="entry name" value="Nucleotide-diphospho-sugar transferases"/>
    <property type="match status" value="1"/>
</dbReference>
<dbReference type="InterPro" id="IPR029044">
    <property type="entry name" value="Nucleotide-diphossugar_trans"/>
</dbReference>
<dbReference type="KEGG" id="trg:TRUGW13939_01756"/>
<evidence type="ECO:0000313" key="3">
    <source>
        <dbReference type="Proteomes" id="UP000509510"/>
    </source>
</evidence>
<accession>A0A7H8QL89</accession>
<evidence type="ECO:0008006" key="4">
    <source>
        <dbReference type="Google" id="ProtNLM"/>
    </source>
</evidence>
<keyword evidence="3" id="KW-1185">Reference proteome</keyword>
<reference evidence="3" key="1">
    <citation type="submission" date="2020-06" db="EMBL/GenBank/DDBJ databases">
        <title>A chromosome-scale genome assembly of Talaromyces rugulosus W13939.</title>
        <authorList>
            <person name="Wang B."/>
            <person name="Guo L."/>
            <person name="Ye K."/>
            <person name="Wang L."/>
        </authorList>
    </citation>
    <scope>NUCLEOTIDE SEQUENCE [LARGE SCALE GENOMIC DNA]</scope>
    <source>
        <strain evidence="3">W13939</strain>
    </source>
</reference>
<proteinExistence type="inferred from homology"/>
<sequence>MFPKRLVHGLFAPRRLSVWLVAICTLFLFYHLTVARIPGSAYDDTTPRFLYRSSFRDNPDFAYERNLSIALQGIEQAVLAQNGGDDVAEDQIWQIAKDADHRGSDSISLEQANSGWKYSVMTDDQAMEFVTKILSAVPDIADAYLSYPYYVLRTDLLRYLLIWYYGGFYADMDVFPAKSMRSCPDLQPIFADEAQKHAKVSLVVGVELDEPYASLRTMRNWKWTRRYGFMQYIMYAPRRFSPLLREIIVRAIAHTKELNDNHKNLFTGRPRYNEATILGVTGPDVVTDAILDVLSITLPSTHDLVNKSMEKDAGIDGLASETTGDTERRVTWAPFHHLRESLCVDASEGTDETSMGGLCVLPVNAWGNGQRHSGSQGYENPHACLNHRFGGSWKKGLWQKIFG</sequence>
<evidence type="ECO:0000313" key="2">
    <source>
        <dbReference type="EMBL" id="QKX54668.1"/>
    </source>
</evidence>